<gene>
    <name evidence="10" type="ORF">FA10DRAFT_263764</name>
</gene>
<dbReference type="Proteomes" id="UP000245768">
    <property type="component" value="Unassembled WGS sequence"/>
</dbReference>
<proteinExistence type="inferred from homology"/>
<dbReference type="Pfam" id="PF02811">
    <property type="entry name" value="PHP"/>
    <property type="match status" value="1"/>
</dbReference>
<evidence type="ECO:0000313" key="10">
    <source>
        <dbReference type="EMBL" id="PWN93057.1"/>
    </source>
</evidence>
<evidence type="ECO:0000256" key="7">
    <source>
        <dbReference type="ARBA" id="ARBA00049158"/>
    </source>
</evidence>
<keyword evidence="5" id="KW-0378">Hydrolase</keyword>
<comment type="pathway">
    <text evidence="1">Amino-acid biosynthesis; L-histidine biosynthesis; L-histidine from 5-phospho-alpha-D-ribose 1-diphosphate: step 8/9.</text>
</comment>
<evidence type="ECO:0000256" key="2">
    <source>
        <dbReference type="ARBA" id="ARBA00009152"/>
    </source>
</evidence>
<sequence>MPHSHHSHSGRFCAHAAPDTSPGSMLARAHAAGFDTYHLTEHVPRRCASQLYPEEAAAGLDPAALQRRFEAYLVEARACQADWAARGMNVLVGAETEWMEDEGDWWPFLSRVLGEAAEGGASDAKVAAASSSSSSSSSSRTRSKVDFVVGSLHHVHDVPIDFDTATFDKALERYYQGEAGPEQRRKAHLALATDYLEAQYRMLVAVRPEVIGHFDLFRLFDAELSLSESVGDGSGSGSSSISSSEEENKAVRVVRELAWRNICFAASYGALFEINAASVRKGWKSPYPGEEILDMILQAKGRVCLSDDAHAHQQVGLNYHVARDYLCRKGVDAVWVLERDGTVADEGSDEEKDRRNRELSSTPGQNAPTRFRRGARSRRVSDWSTKTSFWSNYPPQQSQIQPQ</sequence>
<evidence type="ECO:0000256" key="5">
    <source>
        <dbReference type="ARBA" id="ARBA00022801"/>
    </source>
</evidence>
<dbReference type="RefSeq" id="XP_025380255.1">
    <property type="nucleotide sequence ID" value="XM_025520361.1"/>
</dbReference>
<dbReference type="EC" id="3.1.3.15" evidence="3"/>
<feature type="compositionally biased region" description="Polar residues" evidence="8">
    <location>
        <begin position="359"/>
        <end position="368"/>
    </location>
</feature>
<evidence type="ECO:0000313" key="11">
    <source>
        <dbReference type="Proteomes" id="UP000245768"/>
    </source>
</evidence>
<evidence type="ECO:0000259" key="9">
    <source>
        <dbReference type="Pfam" id="PF02811"/>
    </source>
</evidence>
<keyword evidence="6" id="KW-0368">Histidine biosynthesis</keyword>
<dbReference type="PANTHER" id="PTHR21039:SF0">
    <property type="entry name" value="HISTIDINOL-PHOSPHATASE"/>
    <property type="match status" value="1"/>
</dbReference>
<feature type="domain" description="PHP" evidence="9">
    <location>
        <begin position="5"/>
        <end position="228"/>
    </location>
</feature>
<reference evidence="10 11" key="1">
    <citation type="journal article" date="2018" name="Mol. Biol. Evol.">
        <title>Broad Genomic Sampling Reveals a Smut Pathogenic Ancestry of the Fungal Clade Ustilaginomycotina.</title>
        <authorList>
            <person name="Kijpornyongpan T."/>
            <person name="Mondo S.J."/>
            <person name="Barry K."/>
            <person name="Sandor L."/>
            <person name="Lee J."/>
            <person name="Lipzen A."/>
            <person name="Pangilinan J."/>
            <person name="LaButti K."/>
            <person name="Hainaut M."/>
            <person name="Henrissat B."/>
            <person name="Grigoriev I.V."/>
            <person name="Spatafora J.W."/>
            <person name="Aime M.C."/>
        </authorList>
    </citation>
    <scope>NUCLEOTIDE SEQUENCE [LARGE SCALE GENOMIC DNA]</scope>
    <source>
        <strain evidence="10 11">MCA 4198</strain>
    </source>
</reference>
<comment type="catalytic activity">
    <reaction evidence="7">
        <text>L-histidinol phosphate + H2O = L-histidinol + phosphate</text>
        <dbReference type="Rhea" id="RHEA:14465"/>
        <dbReference type="ChEBI" id="CHEBI:15377"/>
        <dbReference type="ChEBI" id="CHEBI:43474"/>
        <dbReference type="ChEBI" id="CHEBI:57699"/>
        <dbReference type="ChEBI" id="CHEBI:57980"/>
        <dbReference type="EC" id="3.1.3.15"/>
    </reaction>
</comment>
<dbReference type="PANTHER" id="PTHR21039">
    <property type="entry name" value="HISTIDINOL PHOSPHATASE-RELATED"/>
    <property type="match status" value="1"/>
</dbReference>
<dbReference type="STRING" id="215250.A0A316YUE1"/>
<dbReference type="GO" id="GO:0005737">
    <property type="term" value="C:cytoplasm"/>
    <property type="evidence" value="ECO:0007669"/>
    <property type="project" value="TreeGrafter"/>
</dbReference>
<dbReference type="EMBL" id="KZ819634">
    <property type="protein sequence ID" value="PWN93057.1"/>
    <property type="molecule type" value="Genomic_DNA"/>
</dbReference>
<dbReference type="GeneID" id="37042277"/>
<dbReference type="Gene3D" id="3.20.20.140">
    <property type="entry name" value="Metal-dependent hydrolases"/>
    <property type="match status" value="1"/>
</dbReference>
<comment type="similarity">
    <text evidence="2">Belongs to the PHP hydrolase family. HisK subfamily.</text>
</comment>
<dbReference type="OrthoDB" id="5957391at2759"/>
<dbReference type="InParanoid" id="A0A316YUE1"/>
<dbReference type="UniPathway" id="UPA00031">
    <property type="reaction ID" value="UER00013"/>
</dbReference>
<feature type="compositionally biased region" description="Polar residues" evidence="8">
    <location>
        <begin position="382"/>
        <end position="403"/>
    </location>
</feature>
<evidence type="ECO:0000256" key="1">
    <source>
        <dbReference type="ARBA" id="ARBA00004970"/>
    </source>
</evidence>
<organism evidence="10 11">
    <name type="scientific">Acaromyces ingoldii</name>
    <dbReference type="NCBI Taxonomy" id="215250"/>
    <lineage>
        <taxon>Eukaryota</taxon>
        <taxon>Fungi</taxon>
        <taxon>Dikarya</taxon>
        <taxon>Basidiomycota</taxon>
        <taxon>Ustilaginomycotina</taxon>
        <taxon>Exobasidiomycetes</taxon>
        <taxon>Exobasidiales</taxon>
        <taxon>Cryptobasidiaceae</taxon>
        <taxon>Acaromyces</taxon>
    </lineage>
</organism>
<name>A0A316YUE1_9BASI</name>
<accession>A0A316YUE1</accession>
<evidence type="ECO:0000256" key="4">
    <source>
        <dbReference type="ARBA" id="ARBA00022605"/>
    </source>
</evidence>
<evidence type="ECO:0000256" key="6">
    <source>
        <dbReference type="ARBA" id="ARBA00023102"/>
    </source>
</evidence>
<feature type="region of interest" description="Disordered" evidence="8">
    <location>
        <begin position="344"/>
        <end position="403"/>
    </location>
</feature>
<dbReference type="SUPFAM" id="SSF89550">
    <property type="entry name" value="PHP domain-like"/>
    <property type="match status" value="1"/>
</dbReference>
<dbReference type="InterPro" id="IPR016195">
    <property type="entry name" value="Pol/histidinol_Pase-like"/>
</dbReference>
<dbReference type="GO" id="GO:0000105">
    <property type="term" value="P:L-histidine biosynthetic process"/>
    <property type="evidence" value="ECO:0007669"/>
    <property type="project" value="UniProtKB-UniPathway"/>
</dbReference>
<evidence type="ECO:0000256" key="3">
    <source>
        <dbReference type="ARBA" id="ARBA00013085"/>
    </source>
</evidence>
<dbReference type="GO" id="GO:0004401">
    <property type="term" value="F:histidinol-phosphatase activity"/>
    <property type="evidence" value="ECO:0007669"/>
    <property type="project" value="UniProtKB-EC"/>
</dbReference>
<dbReference type="AlphaFoldDB" id="A0A316YUE1"/>
<evidence type="ECO:0000256" key="8">
    <source>
        <dbReference type="SAM" id="MobiDB-lite"/>
    </source>
</evidence>
<keyword evidence="4" id="KW-0028">Amino-acid biosynthesis</keyword>
<dbReference type="NCBIfam" id="TIGR01856">
    <property type="entry name" value="hisJ_fam"/>
    <property type="match status" value="1"/>
</dbReference>
<protein>
    <recommendedName>
        <fullName evidence="3">histidinol-phosphatase</fullName>
        <ecNumber evidence="3">3.1.3.15</ecNumber>
    </recommendedName>
</protein>
<dbReference type="FunCoup" id="A0A316YUE1">
    <property type="interactions" value="91"/>
</dbReference>
<dbReference type="InterPro" id="IPR004013">
    <property type="entry name" value="PHP_dom"/>
</dbReference>
<dbReference type="InterPro" id="IPR010140">
    <property type="entry name" value="Histidinol_P_phosphatase_HisJ"/>
</dbReference>
<keyword evidence="11" id="KW-1185">Reference proteome</keyword>